<dbReference type="InterPro" id="IPR019734">
    <property type="entry name" value="TPR_rpt"/>
</dbReference>
<evidence type="ECO:0000313" key="13">
    <source>
        <dbReference type="EMBL" id="CAF3990172.1"/>
    </source>
</evidence>
<comment type="function">
    <text evidence="1">Involved in endocytosis.</text>
</comment>
<evidence type="ECO:0000313" key="6">
    <source>
        <dbReference type="EMBL" id="CAF1594967.1"/>
    </source>
</evidence>
<evidence type="ECO:0000313" key="16">
    <source>
        <dbReference type="Proteomes" id="UP000663834"/>
    </source>
</evidence>
<dbReference type="EMBL" id="CAJOBG010003063">
    <property type="protein sequence ID" value="CAF4043718.1"/>
    <property type="molecule type" value="Genomic_DNA"/>
</dbReference>
<dbReference type="Proteomes" id="UP000663856">
    <property type="component" value="Unassembled WGS sequence"/>
</dbReference>
<accession>A0A816ACC0</accession>
<dbReference type="GO" id="GO:0005886">
    <property type="term" value="C:plasma membrane"/>
    <property type="evidence" value="ECO:0007669"/>
    <property type="project" value="TreeGrafter"/>
</dbReference>
<reference evidence="6" key="1">
    <citation type="submission" date="2021-02" db="EMBL/GenBank/DDBJ databases">
        <authorList>
            <person name="Nowell W R."/>
        </authorList>
    </citation>
    <scope>NUCLEOTIDE SEQUENCE</scope>
</reference>
<evidence type="ECO:0000313" key="15">
    <source>
        <dbReference type="EMBL" id="CAF4157149.1"/>
    </source>
</evidence>
<dbReference type="PANTHER" id="PTHR23083:SF464">
    <property type="entry name" value="TETRATRICOPEPTIDE REPEAT DOMAIN 7, ISOFORM A"/>
    <property type="match status" value="1"/>
</dbReference>
<dbReference type="Proteomes" id="UP000663855">
    <property type="component" value="Unassembled WGS sequence"/>
</dbReference>
<dbReference type="Proteomes" id="UP000681967">
    <property type="component" value="Unassembled WGS sequence"/>
</dbReference>
<dbReference type="Pfam" id="PF19440">
    <property type="entry name" value="TTC7_N"/>
    <property type="match status" value="1"/>
</dbReference>
<keyword evidence="3" id="KW-0802">TPR repeat</keyword>
<evidence type="ECO:0000256" key="2">
    <source>
        <dbReference type="ARBA" id="ARBA00038251"/>
    </source>
</evidence>
<sequence>MATTSTNLSSGKHRTDSEIEKYRLELNWTKILDKLKTTKASEYVKFLDGEAQLEYYLQQYPLIDNRHIEKSREELIRVENLLKSVLSSRSFEVECLLAKLYYAQARYDECLLNVNLAINSIPNDINEQPNRSSLLLAEIYALKGLLLEKKNEDLFEIIKSFDDSCKLSQTYYAAVEKDKHLSNENLDIENSLIELAYQRLPLLHASNNNLTTAIEIFRSYIQNVHIKSLETMRQTLIKQYAELLIKCVCKGNYPRLTNIDNDPQNSSLLNRRRSSQSLFIPRDVNEEILLLLLLGQTSTLNEAVLDWQPEHEGQRERSHQAAYNILALLSIFLSRKQAFHLIADSYEQALRFSFEHFQTWFNYGLSLISSGQSFRAYLILKECLRMQPKNIQVYLQLAKIILEHIYDFRSLFETFPSSGEDAQPLLKQTLNQQQTNLTQHEQRPRFMDLIDEAIDYLQQAKELGNPPFARSLVLLALAKSFKARQTSIHKDRQALFQSAVNDLRESIQLDPYDSIAHFHLAHNLSFRNQTDEALKSIETCLLLSPDDKFALHLHTLLLTAQKQMAEAYAQIYRATNDYPDISLLLTKATIEEELYGCEQSIATCKEALLLWKNEFEPVLTNNVNNDRGLSHSSGGNRPDSRSKNPSINTETDAEQTLNNQQGTLKIEDGIKNLFLFGIRPFSVLINDENSMKNNRSSTSLFSVQPIYFSLIQIFEYLVRYYIKLDKIDEGERCIKEISSLSPLCHQMFYMRGLINDARGQLKLAKQNYNDALAINPYHFPTLIQLTKLLIQIGNYSLAEKYARDAISIQPSNYQPWYLLSLSMEARGEYEQSIEVGATAVHLEGNSPIVSYHSIMRVL</sequence>
<dbReference type="EMBL" id="CAJOBJ010000905">
    <property type="protein sequence ID" value="CAF3850434.1"/>
    <property type="molecule type" value="Genomic_DNA"/>
</dbReference>
<feature type="domain" description="Tetratricopeptide repeat protein 7 N-terminal" evidence="5">
    <location>
        <begin position="10"/>
        <end position="344"/>
    </location>
</feature>
<dbReference type="Proteomes" id="UP000663842">
    <property type="component" value="Unassembled WGS sequence"/>
</dbReference>
<dbReference type="EMBL" id="CAJNRG010005633">
    <property type="protein sequence ID" value="CAF2079495.1"/>
    <property type="molecule type" value="Genomic_DNA"/>
</dbReference>
<dbReference type="PANTHER" id="PTHR23083">
    <property type="entry name" value="TETRATRICOPEPTIDE REPEAT PROTEIN, TPR"/>
    <property type="match status" value="1"/>
</dbReference>
<evidence type="ECO:0000256" key="1">
    <source>
        <dbReference type="ARBA" id="ARBA00002550"/>
    </source>
</evidence>
<evidence type="ECO:0000256" key="4">
    <source>
        <dbReference type="SAM" id="MobiDB-lite"/>
    </source>
</evidence>
<gene>
    <name evidence="11" type="ORF">BYL167_LOCUS4634</name>
    <name evidence="7" type="ORF">CJN711_LOCUS35798</name>
    <name evidence="12" type="ORF">GIL414_LOCUS3933</name>
    <name evidence="6" type="ORF">KQP761_LOCUS21603</name>
    <name evidence="8" type="ORF">MBJ925_LOCUS11507</name>
    <name evidence="14" type="ORF">OVN521_LOCUS17551</name>
    <name evidence="13" type="ORF">SMN809_LOCUS11352</name>
    <name evidence="15" type="ORF">UXM345_LOCUS25470</name>
    <name evidence="10" type="ORF">WKI299_LOCUS35023</name>
    <name evidence="9" type="ORF">XDN619_LOCUS14318</name>
</gene>
<dbReference type="EMBL" id="CAJOBI010004076">
    <property type="protein sequence ID" value="CAF3990172.1"/>
    <property type="molecule type" value="Genomic_DNA"/>
</dbReference>
<name>A0A816ACC0_9BILA</name>
<comment type="caution">
    <text evidence="6">The sequence shown here is derived from an EMBL/GenBank/DDBJ whole genome shotgun (WGS) entry which is preliminary data.</text>
</comment>
<protein>
    <recommendedName>
        <fullName evidence="5">Tetratricopeptide repeat protein 7 N-terminal domain-containing protein</fullName>
    </recommendedName>
</protein>
<dbReference type="SUPFAM" id="SSF81901">
    <property type="entry name" value="HCP-like"/>
    <property type="match status" value="1"/>
</dbReference>
<feature type="compositionally biased region" description="Polar residues" evidence="4">
    <location>
        <begin position="622"/>
        <end position="635"/>
    </location>
</feature>
<dbReference type="OrthoDB" id="29013at2759"/>
<dbReference type="EMBL" id="CAJOBH010000995">
    <property type="protein sequence ID" value="CAF3829801.1"/>
    <property type="molecule type" value="Genomic_DNA"/>
</dbReference>
<dbReference type="Proteomes" id="UP000663834">
    <property type="component" value="Unassembled WGS sequence"/>
</dbReference>
<evidence type="ECO:0000313" key="12">
    <source>
        <dbReference type="EMBL" id="CAF3850434.1"/>
    </source>
</evidence>
<dbReference type="Gene3D" id="1.25.40.10">
    <property type="entry name" value="Tetratricopeptide repeat domain"/>
    <property type="match status" value="3"/>
</dbReference>
<dbReference type="SUPFAM" id="SSF48452">
    <property type="entry name" value="TPR-like"/>
    <property type="match status" value="1"/>
</dbReference>
<dbReference type="Proteomes" id="UP000681720">
    <property type="component" value="Unassembled WGS sequence"/>
</dbReference>
<evidence type="ECO:0000313" key="9">
    <source>
        <dbReference type="EMBL" id="CAF2079495.1"/>
    </source>
</evidence>
<evidence type="ECO:0000313" key="11">
    <source>
        <dbReference type="EMBL" id="CAF3829801.1"/>
    </source>
</evidence>
<dbReference type="Proteomes" id="UP000663887">
    <property type="component" value="Unassembled WGS sequence"/>
</dbReference>
<dbReference type="Proteomes" id="UP000676336">
    <property type="component" value="Unassembled WGS sequence"/>
</dbReference>
<dbReference type="EMBL" id="CAJNOV010017229">
    <property type="protein sequence ID" value="CAF1605080.1"/>
    <property type="molecule type" value="Genomic_DNA"/>
</dbReference>
<proteinExistence type="inferred from homology"/>
<dbReference type="InterPro" id="IPR011990">
    <property type="entry name" value="TPR-like_helical_dom_sf"/>
</dbReference>
<dbReference type="GO" id="GO:0072659">
    <property type="term" value="P:protein localization to plasma membrane"/>
    <property type="evidence" value="ECO:0007669"/>
    <property type="project" value="TreeGrafter"/>
</dbReference>
<dbReference type="SMART" id="SM00028">
    <property type="entry name" value="TPR"/>
    <property type="match status" value="7"/>
</dbReference>
<evidence type="ECO:0000313" key="14">
    <source>
        <dbReference type="EMBL" id="CAF4043718.1"/>
    </source>
</evidence>
<feature type="repeat" description="TPR" evidence="3">
    <location>
        <begin position="745"/>
        <end position="778"/>
    </location>
</feature>
<dbReference type="EMBL" id="CAJOBF010004909">
    <property type="protein sequence ID" value="CAF4157149.1"/>
    <property type="molecule type" value="Genomic_DNA"/>
</dbReference>
<evidence type="ECO:0000313" key="7">
    <source>
        <dbReference type="EMBL" id="CAF1605080.1"/>
    </source>
</evidence>
<dbReference type="Proteomes" id="UP000663866">
    <property type="component" value="Unassembled WGS sequence"/>
</dbReference>
<dbReference type="PROSITE" id="PS50005">
    <property type="entry name" value="TPR"/>
    <property type="match status" value="1"/>
</dbReference>
<evidence type="ECO:0000313" key="17">
    <source>
        <dbReference type="Proteomes" id="UP000663866"/>
    </source>
</evidence>
<dbReference type="EMBL" id="CAJNOW010011201">
    <property type="protein sequence ID" value="CAF1594967.1"/>
    <property type="molecule type" value="Genomic_DNA"/>
</dbReference>
<dbReference type="AlphaFoldDB" id="A0A816ACC0"/>
<dbReference type="GO" id="GO:0046854">
    <property type="term" value="P:phosphatidylinositol phosphate biosynthetic process"/>
    <property type="evidence" value="ECO:0007669"/>
    <property type="project" value="TreeGrafter"/>
</dbReference>
<feature type="region of interest" description="Disordered" evidence="4">
    <location>
        <begin position="622"/>
        <end position="651"/>
    </location>
</feature>
<dbReference type="InterPro" id="IPR051722">
    <property type="entry name" value="Endocytosis_PI4K-reg_protein"/>
</dbReference>
<organism evidence="6 16">
    <name type="scientific">Rotaria magnacalcarata</name>
    <dbReference type="NCBI Taxonomy" id="392030"/>
    <lineage>
        <taxon>Eukaryota</taxon>
        <taxon>Metazoa</taxon>
        <taxon>Spiralia</taxon>
        <taxon>Gnathifera</taxon>
        <taxon>Rotifera</taxon>
        <taxon>Eurotatoria</taxon>
        <taxon>Bdelloidea</taxon>
        <taxon>Philodinida</taxon>
        <taxon>Philodinidae</taxon>
        <taxon>Rotaria</taxon>
    </lineage>
</organism>
<evidence type="ECO:0000259" key="5">
    <source>
        <dbReference type="Pfam" id="PF19440"/>
    </source>
</evidence>
<evidence type="ECO:0000313" key="10">
    <source>
        <dbReference type="EMBL" id="CAF2211416.1"/>
    </source>
</evidence>
<evidence type="ECO:0000313" key="8">
    <source>
        <dbReference type="EMBL" id="CAF2041811.1"/>
    </source>
</evidence>
<keyword evidence="17" id="KW-1185">Reference proteome</keyword>
<dbReference type="Pfam" id="PF13181">
    <property type="entry name" value="TPR_8"/>
    <property type="match status" value="2"/>
</dbReference>
<dbReference type="Proteomes" id="UP000663824">
    <property type="component" value="Unassembled WGS sequence"/>
</dbReference>
<evidence type="ECO:0000256" key="3">
    <source>
        <dbReference type="PROSITE-ProRule" id="PRU00339"/>
    </source>
</evidence>
<dbReference type="InterPro" id="IPR045819">
    <property type="entry name" value="TTC7_N"/>
</dbReference>
<dbReference type="EMBL" id="CAJNRF010016771">
    <property type="protein sequence ID" value="CAF2211416.1"/>
    <property type="molecule type" value="Genomic_DNA"/>
</dbReference>
<dbReference type="EMBL" id="CAJNRE010005091">
    <property type="protein sequence ID" value="CAF2041811.1"/>
    <property type="molecule type" value="Genomic_DNA"/>
</dbReference>
<comment type="similarity">
    <text evidence="2">Belongs to the YPP1 family.</text>
</comment>